<reference evidence="1 2" key="1">
    <citation type="journal article" date="2022" name="bioRxiv">
        <title>Genomics of Preaxostyla Flagellates Illuminates Evolutionary Transitions and the Path Towards Mitochondrial Loss.</title>
        <authorList>
            <person name="Novak L.V.F."/>
            <person name="Treitli S.C."/>
            <person name="Pyrih J."/>
            <person name="Halakuc P."/>
            <person name="Pipaliya S.V."/>
            <person name="Vacek V."/>
            <person name="Brzon O."/>
            <person name="Soukal P."/>
            <person name="Eme L."/>
            <person name="Dacks J.B."/>
            <person name="Karnkowska A."/>
            <person name="Elias M."/>
            <person name="Hampl V."/>
        </authorList>
    </citation>
    <scope>NUCLEOTIDE SEQUENCE [LARGE SCALE GENOMIC DNA]</scope>
    <source>
        <strain evidence="1">NAU3</strain>
        <tissue evidence="1">Gut</tissue>
    </source>
</reference>
<keyword evidence="2" id="KW-1185">Reference proteome</keyword>
<evidence type="ECO:0000313" key="2">
    <source>
        <dbReference type="Proteomes" id="UP001281761"/>
    </source>
</evidence>
<name>A0ABQ9XDZ3_9EUKA</name>
<organism evidence="1 2">
    <name type="scientific">Blattamonas nauphoetae</name>
    <dbReference type="NCBI Taxonomy" id="2049346"/>
    <lineage>
        <taxon>Eukaryota</taxon>
        <taxon>Metamonada</taxon>
        <taxon>Preaxostyla</taxon>
        <taxon>Oxymonadida</taxon>
        <taxon>Blattamonas</taxon>
    </lineage>
</organism>
<dbReference type="EMBL" id="JARBJD010000131">
    <property type="protein sequence ID" value="KAK2950683.1"/>
    <property type="molecule type" value="Genomic_DNA"/>
</dbReference>
<protein>
    <submittedName>
        <fullName evidence="1">Uncharacterized protein</fullName>
    </submittedName>
</protein>
<gene>
    <name evidence="1" type="ORF">BLNAU_14354</name>
</gene>
<sequence length="137" mass="15031">METSVPAVETLTEASLDLNYSDCSPFLNWTEKPLGSGDERAIVFRSLVATLMLQPALDDSLEVKAVKFLKSVNPEDQQSADAFLNKIGRTIDESPRNFVQSTVVLLSSPHKAIINASMKILKPLLTRCSIQGMPQNP</sequence>
<evidence type="ECO:0000313" key="1">
    <source>
        <dbReference type="EMBL" id="KAK2950683.1"/>
    </source>
</evidence>
<dbReference type="Proteomes" id="UP001281761">
    <property type="component" value="Unassembled WGS sequence"/>
</dbReference>
<proteinExistence type="predicted"/>
<comment type="caution">
    <text evidence="1">The sequence shown here is derived from an EMBL/GenBank/DDBJ whole genome shotgun (WGS) entry which is preliminary data.</text>
</comment>
<accession>A0ABQ9XDZ3</accession>